<dbReference type="SUPFAM" id="SSF54534">
    <property type="entry name" value="FKBP-like"/>
    <property type="match status" value="1"/>
</dbReference>
<dbReference type="Pfam" id="PF01272">
    <property type="entry name" value="GreA_GreB"/>
    <property type="match status" value="1"/>
</dbReference>
<dbReference type="InterPro" id="IPR001437">
    <property type="entry name" value="Tscrpt_elong_fac_GreA/B_C"/>
</dbReference>
<keyword evidence="13" id="KW-0251">Elongation factor</keyword>
<dbReference type="InterPro" id="IPR028624">
    <property type="entry name" value="Tscrpt_elong_fac_GreA/B"/>
</dbReference>
<protein>
    <recommendedName>
        <fullName evidence="2 9">Transcription elongation factor GreA</fullName>
    </recommendedName>
    <alternativeName>
        <fullName evidence="8 9">Transcript cleavage factor GreA</fullName>
    </alternativeName>
</protein>
<dbReference type="PROSITE" id="PS00829">
    <property type="entry name" value="GREAB_1"/>
    <property type="match status" value="1"/>
</dbReference>
<dbReference type="GO" id="GO:0070063">
    <property type="term" value="F:RNA polymerase binding"/>
    <property type="evidence" value="ECO:0007669"/>
    <property type="project" value="InterPro"/>
</dbReference>
<dbReference type="FunFam" id="1.10.287.180:FF:000001">
    <property type="entry name" value="Transcription elongation factor GreA"/>
    <property type="match status" value="1"/>
</dbReference>
<keyword evidence="4 9" id="KW-0175">Coiled coil</keyword>
<dbReference type="InterPro" id="IPR036805">
    <property type="entry name" value="Tscrpt_elong_fac_GreA/B_N_sf"/>
</dbReference>
<dbReference type="Proteomes" id="UP000183952">
    <property type="component" value="Unassembled WGS sequence"/>
</dbReference>
<keyword evidence="5 9" id="KW-0238">DNA-binding</keyword>
<dbReference type="Gene3D" id="1.10.287.180">
    <property type="entry name" value="Transcription elongation factor, GreA/GreB, N-terminal domain"/>
    <property type="match status" value="1"/>
</dbReference>
<dbReference type="InterPro" id="IPR023459">
    <property type="entry name" value="Tscrpt_elong_fac_GreA/B_fam"/>
</dbReference>
<evidence type="ECO:0000259" key="11">
    <source>
        <dbReference type="Pfam" id="PF01272"/>
    </source>
</evidence>
<evidence type="ECO:0000259" key="12">
    <source>
        <dbReference type="Pfam" id="PF03449"/>
    </source>
</evidence>
<dbReference type="PIRSF" id="PIRSF006092">
    <property type="entry name" value="GreA_GreB"/>
    <property type="match status" value="1"/>
</dbReference>
<keyword evidence="13" id="KW-0648">Protein biosynthesis</keyword>
<evidence type="ECO:0000256" key="6">
    <source>
        <dbReference type="ARBA" id="ARBA00023163"/>
    </source>
</evidence>
<proteinExistence type="inferred from homology"/>
<dbReference type="NCBIfam" id="TIGR01462">
    <property type="entry name" value="greA"/>
    <property type="match status" value="1"/>
</dbReference>
<dbReference type="EMBL" id="FRAD01000007">
    <property type="protein sequence ID" value="SHJ79778.1"/>
    <property type="molecule type" value="Genomic_DNA"/>
</dbReference>
<dbReference type="AlphaFoldDB" id="A0A1M6M8I8"/>
<dbReference type="STRING" id="1121331.SAMN02745248_00942"/>
<comment type="function">
    <text evidence="7 9 10">Necessary for efficient RNA polymerase transcription elongation past template-encoded arresting sites. The arresting sites in DNA have the property of trapping a certain fraction of elongating RNA polymerases that pass through, resulting in locked ternary complexes. Cleavage of the nascent transcript by cleavage factors such as GreA or GreB allows the resumption of elongation from the new 3'terminus. GreA releases sequences of 2 to 3 nucleotides.</text>
</comment>
<gene>
    <name evidence="9" type="primary">greA</name>
    <name evidence="13" type="ORF">SAMN02745248_00942</name>
</gene>
<comment type="similarity">
    <text evidence="1 9 10">Belongs to the GreA/GreB family.</text>
</comment>
<feature type="coiled-coil region" evidence="9">
    <location>
        <begin position="22"/>
        <end position="79"/>
    </location>
</feature>
<sequence>MKGKGEFNMVEAKKFMMTPNGIKKLEDELEFLKTVKRREITEKIKVALSFGDLSENAEYDEAKNEQAFLEGRIAEIENTLRNAEVIDETDLQDDIVNLGCIVTVKDYEFDEEIDFSIVGTSEADPMNYRISNESPVGNALMRKKVGDEVEITTPDGVVKYKILEVKRG</sequence>
<feature type="domain" description="Transcription elongation factor GreA/GreB N-terminal" evidence="12">
    <location>
        <begin position="16"/>
        <end position="85"/>
    </location>
</feature>
<dbReference type="HAMAP" id="MF_00105">
    <property type="entry name" value="GreA_GreB"/>
    <property type="match status" value="1"/>
</dbReference>
<evidence type="ECO:0000256" key="5">
    <source>
        <dbReference type="ARBA" id="ARBA00023125"/>
    </source>
</evidence>
<reference evidence="13 14" key="1">
    <citation type="submission" date="2016-11" db="EMBL/GenBank/DDBJ databases">
        <authorList>
            <person name="Jaros S."/>
            <person name="Januszkiewicz K."/>
            <person name="Wedrychowicz H."/>
        </authorList>
    </citation>
    <scope>NUCLEOTIDE SEQUENCE [LARGE SCALE GENOMIC DNA]</scope>
    <source>
        <strain evidence="13 14">DSM 3090</strain>
    </source>
</reference>
<evidence type="ECO:0000256" key="4">
    <source>
        <dbReference type="ARBA" id="ARBA00023054"/>
    </source>
</evidence>
<feature type="domain" description="Transcription elongation factor GreA/GreB C-terminal" evidence="11">
    <location>
        <begin position="92"/>
        <end position="166"/>
    </location>
</feature>
<dbReference type="NCBIfam" id="NF001263">
    <property type="entry name" value="PRK00226.1-4"/>
    <property type="match status" value="1"/>
</dbReference>
<name>A0A1M6M8I8_9CLOT</name>
<evidence type="ECO:0000313" key="13">
    <source>
        <dbReference type="EMBL" id="SHJ79778.1"/>
    </source>
</evidence>
<evidence type="ECO:0000256" key="9">
    <source>
        <dbReference type="HAMAP-Rule" id="MF_00105"/>
    </source>
</evidence>
<keyword evidence="14" id="KW-1185">Reference proteome</keyword>
<evidence type="ECO:0000256" key="3">
    <source>
        <dbReference type="ARBA" id="ARBA00023015"/>
    </source>
</evidence>
<dbReference type="PANTHER" id="PTHR30437:SF4">
    <property type="entry name" value="TRANSCRIPTION ELONGATION FACTOR GREA"/>
    <property type="match status" value="1"/>
</dbReference>
<evidence type="ECO:0000256" key="2">
    <source>
        <dbReference type="ARBA" id="ARBA00013729"/>
    </source>
</evidence>
<evidence type="ECO:0000313" key="14">
    <source>
        <dbReference type="Proteomes" id="UP000183952"/>
    </source>
</evidence>
<dbReference type="FunFam" id="3.10.50.30:FF:000001">
    <property type="entry name" value="Transcription elongation factor GreA"/>
    <property type="match status" value="1"/>
</dbReference>
<evidence type="ECO:0000256" key="8">
    <source>
        <dbReference type="ARBA" id="ARBA00030776"/>
    </source>
</evidence>
<dbReference type="GO" id="GO:0032784">
    <property type="term" value="P:regulation of DNA-templated transcription elongation"/>
    <property type="evidence" value="ECO:0007669"/>
    <property type="project" value="UniProtKB-UniRule"/>
</dbReference>
<organism evidence="13 14">
    <name type="scientific">Hathewaya proteolytica DSM 3090</name>
    <dbReference type="NCBI Taxonomy" id="1121331"/>
    <lineage>
        <taxon>Bacteria</taxon>
        <taxon>Bacillati</taxon>
        <taxon>Bacillota</taxon>
        <taxon>Clostridia</taxon>
        <taxon>Eubacteriales</taxon>
        <taxon>Clostridiaceae</taxon>
        <taxon>Hathewaya</taxon>
    </lineage>
</organism>
<evidence type="ECO:0000256" key="7">
    <source>
        <dbReference type="ARBA" id="ARBA00024916"/>
    </source>
</evidence>
<dbReference type="GO" id="GO:0003677">
    <property type="term" value="F:DNA binding"/>
    <property type="evidence" value="ECO:0007669"/>
    <property type="project" value="UniProtKB-UniRule"/>
</dbReference>
<dbReference type="PANTHER" id="PTHR30437">
    <property type="entry name" value="TRANSCRIPTION ELONGATION FACTOR GREA"/>
    <property type="match status" value="1"/>
</dbReference>
<dbReference type="GO" id="GO:0003746">
    <property type="term" value="F:translation elongation factor activity"/>
    <property type="evidence" value="ECO:0007669"/>
    <property type="project" value="UniProtKB-KW"/>
</dbReference>
<dbReference type="Pfam" id="PF03449">
    <property type="entry name" value="GreA_GreB_N"/>
    <property type="match status" value="1"/>
</dbReference>
<evidence type="ECO:0000256" key="1">
    <source>
        <dbReference type="ARBA" id="ARBA00008213"/>
    </source>
</evidence>
<dbReference type="InterPro" id="IPR018151">
    <property type="entry name" value="TF_GreA/GreB_CS"/>
</dbReference>
<dbReference type="NCBIfam" id="NF001261">
    <property type="entry name" value="PRK00226.1-2"/>
    <property type="match status" value="1"/>
</dbReference>
<dbReference type="Gene3D" id="3.10.50.30">
    <property type="entry name" value="Transcription elongation factor, GreA/GreB, C-terminal domain"/>
    <property type="match status" value="1"/>
</dbReference>
<keyword evidence="3 9" id="KW-0805">Transcription regulation</keyword>
<evidence type="ECO:0000256" key="10">
    <source>
        <dbReference type="RuleBase" id="RU000556"/>
    </source>
</evidence>
<dbReference type="SUPFAM" id="SSF46557">
    <property type="entry name" value="GreA transcript cleavage protein, N-terminal domain"/>
    <property type="match status" value="1"/>
</dbReference>
<dbReference type="InterPro" id="IPR022691">
    <property type="entry name" value="Tscrpt_elong_fac_GreA/B_N"/>
</dbReference>
<dbReference type="GO" id="GO:0006354">
    <property type="term" value="P:DNA-templated transcription elongation"/>
    <property type="evidence" value="ECO:0007669"/>
    <property type="project" value="TreeGrafter"/>
</dbReference>
<dbReference type="InterPro" id="IPR036953">
    <property type="entry name" value="GreA/GreB_C_sf"/>
</dbReference>
<accession>A0A1M6M8I8</accession>
<dbReference type="InterPro" id="IPR006359">
    <property type="entry name" value="Tscrpt_elong_fac_GreA"/>
</dbReference>
<keyword evidence="6 9" id="KW-0804">Transcription</keyword>